<dbReference type="InterPro" id="IPR036665">
    <property type="entry name" value="PTS_IIA_glucitol/sorbitol_sf"/>
</dbReference>
<dbReference type="InterPro" id="IPR004716">
    <property type="entry name" value="PTS_IIA_glucitol/sorbitol-sp"/>
</dbReference>
<dbReference type="eggNOG" id="COG3731">
    <property type="taxonomic scope" value="Bacteria"/>
</dbReference>
<reference evidence="2 3" key="1">
    <citation type="submission" date="2010-12" db="EMBL/GenBank/DDBJ databases">
        <title>Complete sequence of Ethanoligenens harbinense YUAN-3.</title>
        <authorList>
            <person name="Lucas S."/>
            <person name="Copeland A."/>
            <person name="Lapidus A."/>
            <person name="Cheng J.-F."/>
            <person name="Bruce D."/>
            <person name="Goodwin L."/>
            <person name="Pitluck S."/>
            <person name="Chertkov O."/>
            <person name="Misra M."/>
            <person name="Detter J.C."/>
            <person name="Han C."/>
            <person name="Tapia R."/>
            <person name="Land M."/>
            <person name="Hauser L."/>
            <person name="Jeffries C."/>
            <person name="Kyrpides N."/>
            <person name="Ivanova N."/>
            <person name="Mikhailova N."/>
            <person name="Wang A."/>
            <person name="Mouttaki H."/>
            <person name="He Z."/>
            <person name="Zhou J."/>
            <person name="Hemme C.L."/>
            <person name="Woyke T."/>
        </authorList>
    </citation>
    <scope>NUCLEOTIDE SEQUENCE [LARGE SCALE GENOMIC DNA]</scope>
    <source>
        <strain evidence="3">DSM 18485 / JCM 12961 / CGMCC 1.5033 / YUAN-3</strain>
    </source>
</reference>
<dbReference type="GO" id="GO:0009401">
    <property type="term" value="P:phosphoenolpyruvate-dependent sugar phosphotransferase system"/>
    <property type="evidence" value="ECO:0007669"/>
    <property type="project" value="InterPro"/>
</dbReference>
<organism evidence="2 3">
    <name type="scientific">Ethanoligenens harbinense (strain DSM 18485 / JCM 12961 / CGMCC 1.5033 / YUAN-3)</name>
    <dbReference type="NCBI Taxonomy" id="663278"/>
    <lineage>
        <taxon>Bacteria</taxon>
        <taxon>Bacillati</taxon>
        <taxon>Bacillota</taxon>
        <taxon>Clostridia</taxon>
        <taxon>Eubacteriales</taxon>
        <taxon>Oscillospiraceae</taxon>
        <taxon>Ethanoligenens</taxon>
    </lineage>
</organism>
<accession>E6U9H9</accession>
<dbReference type="KEGG" id="eha:Ethha_0596"/>
<sequence length="162" mass="18085">MCAANSCGINLRLSLLSPYYTFSKVLDYISKWREALFWQRAYMTTIYENMVKSMGACVNSFQDEGMFILFGNQAPDTLQDYCYVIDVLPINGKIEPGQVAEIDGTRYMITAVGELVEKKLGNFGHVTFSFTGDTQAELPGTIYLGKKPVPQLNIGSQITIHS</sequence>
<dbReference type="Gene3D" id="2.40.33.40">
    <property type="entry name" value="Phosphotransferase system, glucitol/sorbitol-specific IIA component"/>
    <property type="match status" value="1"/>
</dbReference>
<gene>
    <name evidence="2" type="ordered locus">Ethha_0596</name>
</gene>
<dbReference type="PANTHER" id="PTHR40398">
    <property type="entry name" value="PTS SYSTEM GLUCITOL/SORBITOL-SPECIFIC EIIA COMPONENT"/>
    <property type="match status" value="1"/>
</dbReference>
<protein>
    <submittedName>
        <fullName evidence="2">PTS system glucitol/sorbitol-specific IIA component</fullName>
    </submittedName>
</protein>
<dbReference type="HOGENOM" id="CLU_138435_2_1_9"/>
<dbReference type="GO" id="GO:0008982">
    <property type="term" value="F:protein-N(PI)-phosphohistidine-sugar phosphotransferase activity"/>
    <property type="evidence" value="ECO:0007669"/>
    <property type="project" value="InterPro"/>
</dbReference>
<comment type="caution">
    <text evidence="1">Lacks conserved residue(s) required for the propagation of feature annotation.</text>
</comment>
<dbReference type="AlphaFoldDB" id="E6U9H9"/>
<evidence type="ECO:0000313" key="2">
    <source>
        <dbReference type="EMBL" id="ADU26170.1"/>
    </source>
</evidence>
<evidence type="ECO:0000313" key="3">
    <source>
        <dbReference type="Proteomes" id="UP000001551"/>
    </source>
</evidence>
<name>E6U9H9_ETHHY</name>
<dbReference type="EMBL" id="CP002400">
    <property type="protein sequence ID" value="ADU26170.1"/>
    <property type="molecule type" value="Genomic_DNA"/>
</dbReference>
<proteinExistence type="predicted"/>
<dbReference type="Pfam" id="PF03829">
    <property type="entry name" value="PTSIIA_gutA"/>
    <property type="match status" value="1"/>
</dbReference>
<dbReference type="GO" id="GO:0005737">
    <property type="term" value="C:cytoplasm"/>
    <property type="evidence" value="ECO:0007669"/>
    <property type="project" value="InterPro"/>
</dbReference>
<dbReference type="Proteomes" id="UP000001551">
    <property type="component" value="Chromosome"/>
</dbReference>
<dbReference type="PROSITE" id="PS51097">
    <property type="entry name" value="PTS_EIIA_TYPE_5"/>
    <property type="match status" value="1"/>
</dbReference>
<dbReference type="SUPFAM" id="SSF141530">
    <property type="entry name" value="PTSIIA/GutA-like"/>
    <property type="match status" value="1"/>
</dbReference>
<evidence type="ECO:0000256" key="1">
    <source>
        <dbReference type="PROSITE-ProRule" id="PRU00420"/>
    </source>
</evidence>
<dbReference type="GO" id="GO:0016301">
    <property type="term" value="F:kinase activity"/>
    <property type="evidence" value="ECO:0007669"/>
    <property type="project" value="TreeGrafter"/>
</dbReference>
<dbReference type="PANTHER" id="PTHR40398:SF1">
    <property type="entry name" value="PTS SYSTEM GLUCITOL_SORBITOL-SPECIFIC EIIA COMPONENT"/>
    <property type="match status" value="1"/>
</dbReference>
<dbReference type="STRING" id="663278.Ethha_0596"/>
<keyword evidence="3" id="KW-1185">Reference proteome</keyword>